<name>A0A0A9F1Y7_ARUDO</name>
<organism evidence="1">
    <name type="scientific">Arundo donax</name>
    <name type="common">Giant reed</name>
    <name type="synonym">Donax arundinaceus</name>
    <dbReference type="NCBI Taxonomy" id="35708"/>
    <lineage>
        <taxon>Eukaryota</taxon>
        <taxon>Viridiplantae</taxon>
        <taxon>Streptophyta</taxon>
        <taxon>Embryophyta</taxon>
        <taxon>Tracheophyta</taxon>
        <taxon>Spermatophyta</taxon>
        <taxon>Magnoliopsida</taxon>
        <taxon>Liliopsida</taxon>
        <taxon>Poales</taxon>
        <taxon>Poaceae</taxon>
        <taxon>PACMAD clade</taxon>
        <taxon>Arundinoideae</taxon>
        <taxon>Arundineae</taxon>
        <taxon>Arundo</taxon>
    </lineage>
</organism>
<evidence type="ECO:0000313" key="1">
    <source>
        <dbReference type="EMBL" id="JAE06357.1"/>
    </source>
</evidence>
<dbReference type="EMBL" id="GBRH01191539">
    <property type="protein sequence ID" value="JAE06357.1"/>
    <property type="molecule type" value="Transcribed_RNA"/>
</dbReference>
<proteinExistence type="predicted"/>
<protein>
    <submittedName>
        <fullName evidence="1">Uncharacterized protein</fullName>
    </submittedName>
</protein>
<sequence>MIDRIASRSPIRGGRKKSTDLVSLFLFFLLMTRFREGKSSPEPFILLPDLCEYG</sequence>
<reference evidence="1" key="2">
    <citation type="journal article" date="2015" name="Data Brief">
        <title>Shoot transcriptome of the giant reed, Arundo donax.</title>
        <authorList>
            <person name="Barrero R.A."/>
            <person name="Guerrero F.D."/>
            <person name="Moolhuijzen P."/>
            <person name="Goolsby J.A."/>
            <person name="Tidwell J."/>
            <person name="Bellgard S.E."/>
            <person name="Bellgard M.I."/>
        </authorList>
    </citation>
    <scope>NUCLEOTIDE SEQUENCE</scope>
    <source>
        <tissue evidence="1">Shoot tissue taken approximately 20 cm above the soil surface</tissue>
    </source>
</reference>
<dbReference type="AlphaFoldDB" id="A0A0A9F1Y7"/>
<accession>A0A0A9F1Y7</accession>
<reference evidence="1" key="1">
    <citation type="submission" date="2014-09" db="EMBL/GenBank/DDBJ databases">
        <authorList>
            <person name="Magalhaes I.L.F."/>
            <person name="Oliveira U."/>
            <person name="Santos F.R."/>
            <person name="Vidigal T.H.D.A."/>
            <person name="Brescovit A.D."/>
            <person name="Santos A.J."/>
        </authorList>
    </citation>
    <scope>NUCLEOTIDE SEQUENCE</scope>
    <source>
        <tissue evidence="1">Shoot tissue taken approximately 20 cm above the soil surface</tissue>
    </source>
</reference>